<dbReference type="GeneID" id="92082776"/>
<evidence type="ECO:0000256" key="1">
    <source>
        <dbReference type="SAM" id="Phobius"/>
    </source>
</evidence>
<organism evidence="3 4">
    <name type="scientific">Apiospora aurea</name>
    <dbReference type="NCBI Taxonomy" id="335848"/>
    <lineage>
        <taxon>Eukaryota</taxon>
        <taxon>Fungi</taxon>
        <taxon>Dikarya</taxon>
        <taxon>Ascomycota</taxon>
        <taxon>Pezizomycotina</taxon>
        <taxon>Sordariomycetes</taxon>
        <taxon>Xylariomycetidae</taxon>
        <taxon>Amphisphaeriales</taxon>
        <taxon>Apiosporaceae</taxon>
        <taxon>Apiospora</taxon>
    </lineage>
</organism>
<keyword evidence="1" id="KW-1133">Transmembrane helix</keyword>
<evidence type="ECO:0000256" key="2">
    <source>
        <dbReference type="SAM" id="SignalP"/>
    </source>
</evidence>
<proteinExistence type="predicted"/>
<gene>
    <name evidence="3" type="ORF">PG986_013492</name>
</gene>
<name>A0ABR1PWR8_9PEZI</name>
<keyword evidence="2" id="KW-0732">Signal</keyword>
<accession>A0ABR1PWR8</accession>
<keyword evidence="1" id="KW-0472">Membrane</keyword>
<keyword evidence="4" id="KW-1185">Reference proteome</keyword>
<dbReference type="EMBL" id="JAQQWE010000009">
    <property type="protein sequence ID" value="KAK7941105.1"/>
    <property type="molecule type" value="Genomic_DNA"/>
</dbReference>
<dbReference type="Proteomes" id="UP001391051">
    <property type="component" value="Unassembled WGS sequence"/>
</dbReference>
<feature type="transmembrane region" description="Helical" evidence="1">
    <location>
        <begin position="211"/>
        <end position="233"/>
    </location>
</feature>
<keyword evidence="1" id="KW-0812">Transmembrane</keyword>
<dbReference type="RefSeq" id="XP_066693857.1">
    <property type="nucleotide sequence ID" value="XM_066849714.1"/>
</dbReference>
<reference evidence="3 4" key="1">
    <citation type="submission" date="2023-01" db="EMBL/GenBank/DDBJ databases">
        <title>Analysis of 21 Apiospora genomes using comparative genomics revels a genus with tremendous synthesis potential of carbohydrate active enzymes and secondary metabolites.</title>
        <authorList>
            <person name="Sorensen T."/>
        </authorList>
    </citation>
    <scope>NUCLEOTIDE SEQUENCE [LARGE SCALE GENOMIC DNA]</scope>
    <source>
        <strain evidence="3 4">CBS 24483</strain>
    </source>
</reference>
<evidence type="ECO:0000313" key="3">
    <source>
        <dbReference type="EMBL" id="KAK7941105.1"/>
    </source>
</evidence>
<sequence>MRLSIILVMQSISGLAVAMEKYAPLPNVTIYQRQVTSCEQTYGAGAQFCGGPSSRFCFKPDVGQTCCPDYGYCDEGFYCAPVARYCCTEGEDLATCARNAGFVLPASLAYSTAGFASASPIGVTEATPFLRESPTDVPSSSGIISAPSVESVQASSDQSATFPDTIGDSVTAAPTSTSVDAGNFDVPSTTTVVNATIPSVVQVSAVERRGVASLGTLAIVCWGTMALIALGGVRFAT</sequence>
<feature type="signal peptide" evidence="2">
    <location>
        <begin position="1"/>
        <end position="18"/>
    </location>
</feature>
<comment type="caution">
    <text evidence="3">The sequence shown here is derived from an EMBL/GenBank/DDBJ whole genome shotgun (WGS) entry which is preliminary data.</text>
</comment>
<feature type="chain" id="PRO_5045162006" evidence="2">
    <location>
        <begin position="19"/>
        <end position="237"/>
    </location>
</feature>
<evidence type="ECO:0000313" key="4">
    <source>
        <dbReference type="Proteomes" id="UP001391051"/>
    </source>
</evidence>
<protein>
    <submittedName>
        <fullName evidence="3">Uncharacterized protein</fullName>
    </submittedName>
</protein>